<sequence length="80" mass="9011">MPPRRGRSRRSVEGSRAPDCDDDVHRVDDVTQRIAVQAVVLAVDFVGSAEGDMRLRSVVELEDFSIFVVSRDISLERVLR</sequence>
<evidence type="ECO:0000313" key="2">
    <source>
        <dbReference type="EMBL" id="KZV29424.1"/>
    </source>
</evidence>
<feature type="compositionally biased region" description="Basic and acidic residues" evidence="1">
    <location>
        <begin position="10"/>
        <end position="23"/>
    </location>
</feature>
<dbReference type="EMBL" id="KV009375">
    <property type="protein sequence ID" value="KZV29424.1"/>
    <property type="molecule type" value="Genomic_DNA"/>
</dbReference>
<organism evidence="2 3">
    <name type="scientific">Dorcoceras hygrometricum</name>
    <dbReference type="NCBI Taxonomy" id="472368"/>
    <lineage>
        <taxon>Eukaryota</taxon>
        <taxon>Viridiplantae</taxon>
        <taxon>Streptophyta</taxon>
        <taxon>Embryophyta</taxon>
        <taxon>Tracheophyta</taxon>
        <taxon>Spermatophyta</taxon>
        <taxon>Magnoliopsida</taxon>
        <taxon>eudicotyledons</taxon>
        <taxon>Gunneridae</taxon>
        <taxon>Pentapetalae</taxon>
        <taxon>asterids</taxon>
        <taxon>lamiids</taxon>
        <taxon>Lamiales</taxon>
        <taxon>Gesneriaceae</taxon>
        <taxon>Didymocarpoideae</taxon>
        <taxon>Trichosporeae</taxon>
        <taxon>Loxocarpinae</taxon>
        <taxon>Dorcoceras</taxon>
    </lineage>
</organism>
<proteinExistence type="predicted"/>
<gene>
    <name evidence="2" type="ORF">F511_18692</name>
</gene>
<protein>
    <submittedName>
        <fullName evidence="2">Uncharacterized protein</fullName>
    </submittedName>
</protein>
<evidence type="ECO:0000256" key="1">
    <source>
        <dbReference type="SAM" id="MobiDB-lite"/>
    </source>
</evidence>
<keyword evidence="3" id="KW-1185">Reference proteome</keyword>
<evidence type="ECO:0000313" key="3">
    <source>
        <dbReference type="Proteomes" id="UP000250235"/>
    </source>
</evidence>
<accession>A0A2Z7BC99</accession>
<dbReference type="Proteomes" id="UP000250235">
    <property type="component" value="Unassembled WGS sequence"/>
</dbReference>
<dbReference type="AlphaFoldDB" id="A0A2Z7BC99"/>
<feature type="region of interest" description="Disordered" evidence="1">
    <location>
        <begin position="1"/>
        <end position="23"/>
    </location>
</feature>
<name>A0A2Z7BC99_9LAMI</name>
<reference evidence="2 3" key="1">
    <citation type="journal article" date="2015" name="Proc. Natl. Acad. Sci. U.S.A.">
        <title>The resurrection genome of Boea hygrometrica: A blueprint for survival of dehydration.</title>
        <authorList>
            <person name="Xiao L."/>
            <person name="Yang G."/>
            <person name="Zhang L."/>
            <person name="Yang X."/>
            <person name="Zhao S."/>
            <person name="Ji Z."/>
            <person name="Zhou Q."/>
            <person name="Hu M."/>
            <person name="Wang Y."/>
            <person name="Chen M."/>
            <person name="Xu Y."/>
            <person name="Jin H."/>
            <person name="Xiao X."/>
            <person name="Hu G."/>
            <person name="Bao F."/>
            <person name="Hu Y."/>
            <person name="Wan P."/>
            <person name="Li L."/>
            <person name="Deng X."/>
            <person name="Kuang T."/>
            <person name="Xiang C."/>
            <person name="Zhu J.K."/>
            <person name="Oliver M.J."/>
            <person name="He Y."/>
        </authorList>
    </citation>
    <scope>NUCLEOTIDE SEQUENCE [LARGE SCALE GENOMIC DNA]</scope>
    <source>
        <strain evidence="3">cv. XS01</strain>
    </source>
</reference>